<gene>
    <name evidence="6" type="ORF">A9R00_02875</name>
</gene>
<evidence type="ECO:0000256" key="4">
    <source>
        <dbReference type="ARBA" id="ARBA00023136"/>
    </source>
</evidence>
<reference evidence="7" key="1">
    <citation type="journal article" date="2017" name="Proc. Natl. Acad. Sci. U.S.A.">
        <title>Simulation of Deepwater Horizon oil plume reveals substrate specialization within a complex community of hydrocarbon degraders.</title>
        <authorList>
            <person name="Hu P."/>
            <person name="Dubinsky E.A."/>
            <person name="Probst A.J."/>
            <person name="Wang J."/>
            <person name="Sieber C.M.K."/>
            <person name="Tom L.M."/>
            <person name="Gardinali P."/>
            <person name="Banfield J.F."/>
            <person name="Atlas R.M."/>
            <person name="Andersen G.L."/>
        </authorList>
    </citation>
    <scope>NUCLEOTIDE SEQUENCE [LARGE SCALE GENOMIC DNA]</scope>
</reference>
<dbReference type="Pfam" id="PF01124">
    <property type="entry name" value="MAPEG"/>
    <property type="match status" value="1"/>
</dbReference>
<name>A0A1Y5HZ28_OLEAN</name>
<dbReference type="GO" id="GO:0016020">
    <property type="term" value="C:membrane"/>
    <property type="evidence" value="ECO:0007669"/>
    <property type="project" value="UniProtKB-SubCell"/>
</dbReference>
<dbReference type="PANTHER" id="PTHR35371">
    <property type="entry name" value="INNER MEMBRANE PROTEIN"/>
    <property type="match status" value="1"/>
</dbReference>
<organism evidence="6 7">
    <name type="scientific">Oleispira antarctica</name>
    <dbReference type="NCBI Taxonomy" id="188908"/>
    <lineage>
        <taxon>Bacteria</taxon>
        <taxon>Pseudomonadati</taxon>
        <taxon>Pseudomonadota</taxon>
        <taxon>Gammaproteobacteria</taxon>
        <taxon>Oceanospirillales</taxon>
        <taxon>Oceanospirillaceae</taxon>
        <taxon>Oleispira</taxon>
    </lineage>
</organism>
<evidence type="ECO:0008006" key="8">
    <source>
        <dbReference type="Google" id="ProtNLM"/>
    </source>
</evidence>
<feature type="transmembrane region" description="Helical" evidence="5">
    <location>
        <begin position="105"/>
        <end position="123"/>
    </location>
</feature>
<evidence type="ECO:0000256" key="2">
    <source>
        <dbReference type="ARBA" id="ARBA00022692"/>
    </source>
</evidence>
<keyword evidence="3 5" id="KW-1133">Transmembrane helix</keyword>
<evidence type="ECO:0000313" key="6">
    <source>
        <dbReference type="EMBL" id="OUS41063.1"/>
    </source>
</evidence>
<dbReference type="SUPFAM" id="SSF161084">
    <property type="entry name" value="MAPEG domain-like"/>
    <property type="match status" value="1"/>
</dbReference>
<dbReference type="Gene3D" id="1.20.120.550">
    <property type="entry name" value="Membrane associated eicosanoid/glutathione metabolism-like domain"/>
    <property type="match status" value="1"/>
</dbReference>
<evidence type="ECO:0000256" key="3">
    <source>
        <dbReference type="ARBA" id="ARBA00022989"/>
    </source>
</evidence>
<feature type="transmembrane region" description="Helical" evidence="5">
    <location>
        <begin position="6"/>
        <end position="24"/>
    </location>
</feature>
<protein>
    <recommendedName>
        <fullName evidence="8">Glutathione metabolism protein</fullName>
    </recommendedName>
</protein>
<dbReference type="InterPro" id="IPR023352">
    <property type="entry name" value="MAPEG-like_dom_sf"/>
</dbReference>
<evidence type="ECO:0000256" key="5">
    <source>
        <dbReference type="SAM" id="Phobius"/>
    </source>
</evidence>
<proteinExistence type="predicted"/>
<accession>A0A1Y5HZ28</accession>
<keyword evidence="4 5" id="KW-0472">Membrane</keyword>
<sequence length="124" mass="13862">MTIAYWCVFIAILMPVAFTGLAKFTSNFKPKHNHAPREFLDNLTGWQQRSNWAQQNTLESIPAFMAAVIIAHQIGGNQDNINMLAVSYIVIRIVYGALYIADKALLRTVAWTLGVACILGLFFT</sequence>
<evidence type="ECO:0000256" key="1">
    <source>
        <dbReference type="ARBA" id="ARBA00004370"/>
    </source>
</evidence>
<dbReference type="PANTHER" id="PTHR35371:SF1">
    <property type="entry name" value="BLR7753 PROTEIN"/>
    <property type="match status" value="1"/>
</dbReference>
<dbReference type="EMBL" id="MABE01000167">
    <property type="protein sequence ID" value="OUS41063.1"/>
    <property type="molecule type" value="Genomic_DNA"/>
</dbReference>
<keyword evidence="2 5" id="KW-0812">Transmembrane</keyword>
<evidence type="ECO:0000313" key="7">
    <source>
        <dbReference type="Proteomes" id="UP000227088"/>
    </source>
</evidence>
<comment type="caution">
    <text evidence="6">The sequence shown here is derived from an EMBL/GenBank/DDBJ whole genome shotgun (WGS) entry which is preliminary data.</text>
</comment>
<dbReference type="InterPro" id="IPR001129">
    <property type="entry name" value="Membr-assoc_MAPEG"/>
</dbReference>
<comment type="subcellular location">
    <subcellularLocation>
        <location evidence="1">Membrane</location>
    </subcellularLocation>
</comment>
<dbReference type="AlphaFoldDB" id="A0A1Y5HZ28"/>
<dbReference type="Proteomes" id="UP000227088">
    <property type="component" value="Unassembled WGS sequence"/>
</dbReference>